<dbReference type="AlphaFoldDB" id="A0A9Q4PXC8"/>
<dbReference type="InterPro" id="IPR036196">
    <property type="entry name" value="Ptyr_pPase_sf"/>
</dbReference>
<proteinExistence type="predicted"/>
<accession>A0A9Q4PXC8</accession>
<evidence type="ECO:0000313" key="4">
    <source>
        <dbReference type="Proteomes" id="UP001143747"/>
    </source>
</evidence>
<evidence type="ECO:0000313" key="3">
    <source>
        <dbReference type="EMBL" id="MDE4908486.1"/>
    </source>
</evidence>
<dbReference type="RefSeq" id="WP_274925113.1">
    <property type="nucleotide sequence ID" value="NZ_JAKELO010000002.1"/>
</dbReference>
<dbReference type="Gene3D" id="3.40.50.2300">
    <property type="match status" value="1"/>
</dbReference>
<keyword evidence="4" id="KW-1185">Reference proteome</keyword>
<dbReference type="Proteomes" id="UP001143747">
    <property type="component" value="Unassembled WGS sequence"/>
</dbReference>
<dbReference type="PANTHER" id="PTHR43428:SF1">
    <property type="entry name" value="ARSENATE REDUCTASE"/>
    <property type="match status" value="1"/>
</dbReference>
<dbReference type="EMBL" id="JAKELO010000002">
    <property type="protein sequence ID" value="MDE4908486.1"/>
    <property type="molecule type" value="Genomic_DNA"/>
</dbReference>
<sequence length="148" mass="15764">MTPELHRVLFVCTYNSVRSPMAAAILNAATGDHYQAESAGIFPSPVDLGVVAVMKEKGIDLSRHHPRSLGSCSDTLYGTVVFLSPSVHVHAYRLPPAGEVITLNIPVPGMSGADGLDGYRQLCRTLADAIAACFPDAEIGDLHYSDDI</sequence>
<protein>
    <recommendedName>
        <fullName evidence="2">Phosphotyrosine protein phosphatase I domain-containing protein</fullName>
    </recommendedName>
</protein>
<name>A0A9Q4PXC8_9EURY</name>
<dbReference type="PANTHER" id="PTHR43428">
    <property type="entry name" value="ARSENATE REDUCTASE"/>
    <property type="match status" value="1"/>
</dbReference>
<gene>
    <name evidence="3" type="ORF">L0665_07690</name>
</gene>
<dbReference type="GO" id="GO:0046685">
    <property type="term" value="P:response to arsenic-containing substance"/>
    <property type="evidence" value="ECO:0007669"/>
    <property type="project" value="UniProtKB-KW"/>
</dbReference>
<organism evidence="3 4">
    <name type="scientific">Methanogenium marinum</name>
    <dbReference type="NCBI Taxonomy" id="348610"/>
    <lineage>
        <taxon>Archaea</taxon>
        <taxon>Methanobacteriati</taxon>
        <taxon>Methanobacteriota</taxon>
        <taxon>Stenosarchaea group</taxon>
        <taxon>Methanomicrobia</taxon>
        <taxon>Methanomicrobiales</taxon>
        <taxon>Methanomicrobiaceae</taxon>
        <taxon>Methanogenium</taxon>
    </lineage>
</organism>
<dbReference type="SMART" id="SM00226">
    <property type="entry name" value="LMWPc"/>
    <property type="match status" value="1"/>
</dbReference>
<keyword evidence="1" id="KW-0059">Arsenical resistance</keyword>
<dbReference type="InterPro" id="IPR023485">
    <property type="entry name" value="Ptyr_pPase"/>
</dbReference>
<evidence type="ECO:0000256" key="1">
    <source>
        <dbReference type="ARBA" id="ARBA00022849"/>
    </source>
</evidence>
<comment type="caution">
    <text evidence="3">The sequence shown here is derived from an EMBL/GenBank/DDBJ whole genome shotgun (WGS) entry which is preliminary data.</text>
</comment>
<evidence type="ECO:0000259" key="2">
    <source>
        <dbReference type="SMART" id="SM00226"/>
    </source>
</evidence>
<reference evidence="3" key="1">
    <citation type="submission" date="2022-01" db="EMBL/GenBank/DDBJ databases">
        <title>Draft genome of Methanogenium marinum DSM 15558.</title>
        <authorList>
            <person name="Chen S.-C."/>
            <person name="You Y.-T."/>
        </authorList>
    </citation>
    <scope>NUCLEOTIDE SEQUENCE</scope>
    <source>
        <strain evidence="3">DSM 15558</strain>
    </source>
</reference>
<dbReference type="SUPFAM" id="SSF52788">
    <property type="entry name" value="Phosphotyrosine protein phosphatases I"/>
    <property type="match status" value="1"/>
</dbReference>
<feature type="domain" description="Phosphotyrosine protein phosphatase I" evidence="2">
    <location>
        <begin position="6"/>
        <end position="136"/>
    </location>
</feature>
<dbReference type="Pfam" id="PF01451">
    <property type="entry name" value="LMWPc"/>
    <property type="match status" value="1"/>
</dbReference>